<dbReference type="PANTHER" id="PTHR13146">
    <property type="match status" value="1"/>
</dbReference>
<evidence type="ECO:0000256" key="1">
    <source>
        <dbReference type="SAM" id="MobiDB-lite"/>
    </source>
</evidence>
<gene>
    <name evidence="3" type="ORF">Clacol_006183</name>
</gene>
<feature type="region of interest" description="Disordered" evidence="1">
    <location>
        <begin position="1"/>
        <end position="30"/>
    </location>
</feature>
<feature type="transmembrane region" description="Helical" evidence="2">
    <location>
        <begin position="239"/>
        <end position="258"/>
    </location>
</feature>
<feature type="transmembrane region" description="Helical" evidence="2">
    <location>
        <begin position="279"/>
        <end position="299"/>
    </location>
</feature>
<dbReference type="EMBL" id="BPWL01000007">
    <property type="protein sequence ID" value="GJJ11945.1"/>
    <property type="molecule type" value="Genomic_DNA"/>
</dbReference>
<dbReference type="AlphaFoldDB" id="A0AAV5AGB9"/>
<evidence type="ECO:0000256" key="2">
    <source>
        <dbReference type="SAM" id="Phobius"/>
    </source>
</evidence>
<dbReference type="GO" id="GO:0016020">
    <property type="term" value="C:membrane"/>
    <property type="evidence" value="ECO:0007669"/>
    <property type="project" value="TreeGrafter"/>
</dbReference>
<feature type="compositionally biased region" description="Polar residues" evidence="1">
    <location>
        <begin position="1"/>
        <end position="12"/>
    </location>
</feature>
<keyword evidence="4" id="KW-1185">Reference proteome</keyword>
<evidence type="ECO:0000313" key="3">
    <source>
        <dbReference type="EMBL" id="GJJ11945.1"/>
    </source>
</evidence>
<accession>A0AAV5AGB9</accession>
<reference evidence="3" key="1">
    <citation type="submission" date="2021-10" db="EMBL/GenBank/DDBJ databases">
        <title>De novo Genome Assembly of Clathrus columnatus (Basidiomycota, Fungi) Using Illumina and Nanopore Sequence Data.</title>
        <authorList>
            <person name="Ogiso-Tanaka E."/>
            <person name="Itagaki H."/>
            <person name="Hosoya T."/>
            <person name="Hosaka K."/>
        </authorList>
    </citation>
    <scope>NUCLEOTIDE SEQUENCE</scope>
    <source>
        <strain evidence="3">MO-923</strain>
    </source>
</reference>
<dbReference type="PANTHER" id="PTHR13146:SF0">
    <property type="entry name" value="SOLUTE CARRIER FAMILY 35 MEMBER F6"/>
    <property type="match status" value="1"/>
</dbReference>
<organism evidence="3 4">
    <name type="scientific">Clathrus columnatus</name>
    <dbReference type="NCBI Taxonomy" id="1419009"/>
    <lineage>
        <taxon>Eukaryota</taxon>
        <taxon>Fungi</taxon>
        <taxon>Dikarya</taxon>
        <taxon>Basidiomycota</taxon>
        <taxon>Agaricomycotina</taxon>
        <taxon>Agaricomycetes</taxon>
        <taxon>Phallomycetidae</taxon>
        <taxon>Phallales</taxon>
        <taxon>Clathraceae</taxon>
        <taxon>Clathrus</taxon>
    </lineage>
</organism>
<keyword evidence="2" id="KW-0812">Transmembrane</keyword>
<keyword evidence="2" id="KW-1133">Transmembrane helix</keyword>
<feature type="transmembrane region" description="Helical" evidence="2">
    <location>
        <begin position="196"/>
        <end position="219"/>
    </location>
</feature>
<name>A0AAV5AGB9_9AGAM</name>
<proteinExistence type="predicted"/>
<evidence type="ECO:0008006" key="5">
    <source>
        <dbReference type="Google" id="ProtNLM"/>
    </source>
</evidence>
<feature type="transmembrane region" description="Helical" evidence="2">
    <location>
        <begin position="124"/>
        <end position="144"/>
    </location>
</feature>
<keyword evidence="2" id="KW-0472">Membrane</keyword>
<sequence>MVVTGATNSLFTKKSDPVSPHSTKRLGTTANGVHLPLDDETEDVHHSLSNKKLIPLTGRRVILLWIPAFCDLTGTTHLPDDTWLFGTFRWYTVGYLSKKKTMALPFSLLGVGIIKQFFSSDLNSGHSIWAALITVMLGVSIVGLSGSMITESHQVPSLSGEEQGLNLTNIGEGLVAASKVLIRALKREEGEDIPQVTSAIVGVFFIVFAQLFTATQFVVEEKLLSKYNVDPLVAVGYEGFFGTISILLLIPILSFTPLRNLSSYFNLREGWNQIISTPSVLWTSIAIAISISLFNGFGLSVTRHLSATARSVIDSCRTLLIWIVSVFIGWEFLVFPTSLLQLCGFGMLVYGTFLFNNLISPPSFLAPSEQLLPNVTIDAPTGPTSAQLEEAREEAEGERRALLSGE</sequence>
<comment type="caution">
    <text evidence="3">The sequence shown here is derived from an EMBL/GenBank/DDBJ whole genome shotgun (WGS) entry which is preliminary data.</text>
</comment>
<protein>
    <recommendedName>
        <fullName evidence="5">Solute carrier family 35 member F6</fullName>
    </recommendedName>
</protein>
<evidence type="ECO:0000313" key="4">
    <source>
        <dbReference type="Proteomes" id="UP001050691"/>
    </source>
</evidence>
<dbReference type="Proteomes" id="UP001050691">
    <property type="component" value="Unassembled WGS sequence"/>
</dbReference>
<feature type="transmembrane region" description="Helical" evidence="2">
    <location>
        <begin position="319"/>
        <end position="350"/>
    </location>
</feature>